<dbReference type="GO" id="GO:0016874">
    <property type="term" value="F:ligase activity"/>
    <property type="evidence" value="ECO:0007669"/>
    <property type="project" value="UniProtKB-KW"/>
</dbReference>
<dbReference type="InterPro" id="IPR004175">
    <property type="entry name" value="RNA_CPDase"/>
</dbReference>
<keyword evidence="2" id="KW-0436">Ligase</keyword>
<reference evidence="2 3" key="1">
    <citation type="journal article" date="2016" name="Nat. Commun.">
        <title>Thousands of microbial genomes shed light on interconnected biogeochemical processes in an aquifer system.</title>
        <authorList>
            <person name="Anantharaman K."/>
            <person name="Brown C.T."/>
            <person name="Hug L.A."/>
            <person name="Sharon I."/>
            <person name="Castelle C.J."/>
            <person name="Probst A.J."/>
            <person name="Thomas B.C."/>
            <person name="Singh A."/>
            <person name="Wilkins M.J."/>
            <person name="Karaoz U."/>
            <person name="Brodie E.L."/>
            <person name="Williams K.H."/>
            <person name="Hubbard S.S."/>
            <person name="Banfield J.F."/>
        </authorList>
    </citation>
    <scope>NUCLEOTIDE SEQUENCE [LARGE SCALE GENOMIC DNA]</scope>
</reference>
<protein>
    <submittedName>
        <fullName evidence="2">2'-5' RNA ligase</fullName>
    </submittedName>
</protein>
<dbReference type="GO" id="GO:0004113">
    <property type="term" value="F:2',3'-cyclic-nucleotide 3'-phosphodiesterase activity"/>
    <property type="evidence" value="ECO:0007669"/>
    <property type="project" value="InterPro"/>
</dbReference>
<dbReference type="NCBIfam" id="TIGR02258">
    <property type="entry name" value="2_5_ligase"/>
    <property type="match status" value="1"/>
</dbReference>
<accession>A0A1F5MG49</accession>
<evidence type="ECO:0000256" key="1">
    <source>
        <dbReference type="ARBA" id="ARBA00022801"/>
    </source>
</evidence>
<dbReference type="Pfam" id="PF13563">
    <property type="entry name" value="2_5_RNA_ligase2"/>
    <property type="match status" value="1"/>
</dbReference>
<dbReference type="EMBL" id="MFDT01000071">
    <property type="protein sequence ID" value="OGE64270.1"/>
    <property type="molecule type" value="Genomic_DNA"/>
</dbReference>
<evidence type="ECO:0000313" key="3">
    <source>
        <dbReference type="Proteomes" id="UP000178859"/>
    </source>
</evidence>
<name>A0A1F5MG49_9BACT</name>
<keyword evidence="1" id="KW-0378">Hydrolase</keyword>
<dbReference type="PANTHER" id="PTHR35561">
    <property type="entry name" value="RNA 2',3'-CYCLIC PHOSPHODIESTERASE"/>
    <property type="match status" value="1"/>
</dbReference>
<organism evidence="2 3">
    <name type="scientific">Candidatus Daviesbacteria bacterium RIFCSPLOWO2_02_FULL_36_7</name>
    <dbReference type="NCBI Taxonomy" id="1797792"/>
    <lineage>
        <taxon>Bacteria</taxon>
        <taxon>Candidatus Daviesiibacteriota</taxon>
    </lineage>
</organism>
<dbReference type="PANTHER" id="PTHR35561:SF1">
    <property type="entry name" value="RNA 2',3'-CYCLIC PHOSPHODIESTERASE"/>
    <property type="match status" value="1"/>
</dbReference>
<dbReference type="AlphaFoldDB" id="A0A1F5MG49"/>
<dbReference type="InterPro" id="IPR009097">
    <property type="entry name" value="Cyclic_Pdiesterase"/>
</dbReference>
<comment type="caution">
    <text evidence="2">The sequence shown here is derived from an EMBL/GenBank/DDBJ whole genome shotgun (WGS) entry which is preliminary data.</text>
</comment>
<gene>
    <name evidence="2" type="ORF">A3I48_00780</name>
</gene>
<dbReference type="Gene3D" id="3.90.1140.10">
    <property type="entry name" value="Cyclic phosphodiesterase"/>
    <property type="match status" value="1"/>
</dbReference>
<dbReference type="SUPFAM" id="SSF55144">
    <property type="entry name" value="LigT-like"/>
    <property type="match status" value="1"/>
</dbReference>
<dbReference type="Proteomes" id="UP000178859">
    <property type="component" value="Unassembled WGS sequence"/>
</dbReference>
<proteinExistence type="predicted"/>
<sequence>MISYTSYFIGIPMPEKYQQGFEDLQADVSQISPLFKTTHPKTPHITAYYLDKQTQSALPEIAESVKKYLEILNGVKLKVGGFGYFRGDDPKVLFLDVDYPEAFNEFNKIISKSLSVYYSSDKDLPFHPHITVAWVGDPKSQKAFKLYQSDLKSLLDKINWSFKITEVVLYGVDSTKKPEYLEKLITLALV</sequence>
<dbReference type="GO" id="GO:0008664">
    <property type="term" value="F:RNA 2',3'-cyclic 3'-phosphodiesterase activity"/>
    <property type="evidence" value="ECO:0007669"/>
    <property type="project" value="InterPro"/>
</dbReference>
<evidence type="ECO:0000313" key="2">
    <source>
        <dbReference type="EMBL" id="OGE64270.1"/>
    </source>
</evidence>